<keyword evidence="4 7" id="KW-0812">Transmembrane</keyword>
<dbReference type="PANTHER" id="PTHR42920">
    <property type="entry name" value="OS03G0707200 PROTEIN-RELATED"/>
    <property type="match status" value="1"/>
</dbReference>
<sequence length="306" mass="33846">MKSKKGELILLLASILWGSCFVFQKMGMDYIGPFTLGAFRFLLGAMTLVPVMVLLDRMKKRKEIYKGFKDKELYIGGGLCGTALFAAASLQQIGLQYTTAGKAGFITSLEIVLVAAIFIFITRSVQINVLIGVSLAVIGMYLLCMVEGFYLDKGDTYELIGVVFWAIQILAIDQYSKKVDVIKLSFVQFMTTGILSCVFMFVFENPQWNDIVSGAVPILYTAIIEVAVAYTLQIIGQRDTRPDIASVILSLESVFAVISGVLILGEIITFREFLGCVFMLAAIIVTQLTKPNKQQKCEKLKQDLTL</sequence>
<dbReference type="RefSeq" id="WP_092450172.1">
    <property type="nucleotide sequence ID" value="NZ_FOJI01000001.1"/>
</dbReference>
<evidence type="ECO:0000256" key="1">
    <source>
        <dbReference type="ARBA" id="ARBA00004651"/>
    </source>
</evidence>
<dbReference type="GO" id="GO:0005886">
    <property type="term" value="C:plasma membrane"/>
    <property type="evidence" value="ECO:0007669"/>
    <property type="project" value="UniProtKB-SubCell"/>
</dbReference>
<evidence type="ECO:0000256" key="7">
    <source>
        <dbReference type="SAM" id="Phobius"/>
    </source>
</evidence>
<accession>A0A1I0MHG0</accession>
<dbReference type="AlphaFoldDB" id="A0A1I0MHG0"/>
<dbReference type="Pfam" id="PF00892">
    <property type="entry name" value="EamA"/>
    <property type="match status" value="2"/>
</dbReference>
<evidence type="ECO:0000256" key="4">
    <source>
        <dbReference type="ARBA" id="ARBA00022692"/>
    </source>
</evidence>
<feature type="transmembrane region" description="Helical" evidence="7">
    <location>
        <begin position="129"/>
        <end position="150"/>
    </location>
</feature>
<feature type="transmembrane region" description="Helical" evidence="7">
    <location>
        <begin position="184"/>
        <end position="203"/>
    </location>
</feature>
<evidence type="ECO:0000256" key="2">
    <source>
        <dbReference type="ARBA" id="ARBA00007362"/>
    </source>
</evidence>
<comment type="similarity">
    <text evidence="2">Belongs to the EamA transporter family.</text>
</comment>
<comment type="subcellular location">
    <subcellularLocation>
        <location evidence="1">Cell membrane</location>
        <topology evidence="1">Multi-pass membrane protein</topology>
    </subcellularLocation>
</comment>
<dbReference type="InterPro" id="IPR000620">
    <property type="entry name" value="EamA_dom"/>
</dbReference>
<feature type="transmembrane region" description="Helical" evidence="7">
    <location>
        <begin position="30"/>
        <end position="53"/>
    </location>
</feature>
<evidence type="ECO:0000256" key="6">
    <source>
        <dbReference type="ARBA" id="ARBA00023136"/>
    </source>
</evidence>
<dbReference type="OrthoDB" id="9804865at2"/>
<dbReference type="InterPro" id="IPR051258">
    <property type="entry name" value="Diverse_Substrate_Transporter"/>
</dbReference>
<dbReference type="PANTHER" id="PTHR42920:SF5">
    <property type="entry name" value="EAMA DOMAIN-CONTAINING PROTEIN"/>
    <property type="match status" value="1"/>
</dbReference>
<keyword evidence="6 7" id="KW-0472">Membrane</keyword>
<feature type="domain" description="EamA" evidence="8">
    <location>
        <begin position="154"/>
        <end position="286"/>
    </location>
</feature>
<feature type="transmembrane region" description="Helical" evidence="7">
    <location>
        <begin position="215"/>
        <end position="232"/>
    </location>
</feature>
<dbReference type="SUPFAM" id="SSF103481">
    <property type="entry name" value="Multidrug resistance efflux transporter EmrE"/>
    <property type="match status" value="2"/>
</dbReference>
<reference evidence="9 10" key="1">
    <citation type="submission" date="2016-10" db="EMBL/GenBank/DDBJ databases">
        <authorList>
            <person name="de Groot N.N."/>
        </authorList>
    </citation>
    <scope>NUCLEOTIDE SEQUENCE [LARGE SCALE GENOMIC DNA]</scope>
    <source>
        <strain evidence="9 10">DSM 9179</strain>
    </source>
</reference>
<proteinExistence type="inferred from homology"/>
<feature type="domain" description="EamA" evidence="8">
    <location>
        <begin position="5"/>
        <end position="143"/>
    </location>
</feature>
<dbReference type="PROSITE" id="PS51257">
    <property type="entry name" value="PROKAR_LIPOPROTEIN"/>
    <property type="match status" value="1"/>
</dbReference>
<dbReference type="STRING" id="99656.SAMN05421659_101490"/>
<feature type="transmembrane region" description="Helical" evidence="7">
    <location>
        <begin position="103"/>
        <end position="122"/>
    </location>
</feature>
<evidence type="ECO:0000256" key="5">
    <source>
        <dbReference type="ARBA" id="ARBA00022989"/>
    </source>
</evidence>
<evidence type="ECO:0000259" key="8">
    <source>
        <dbReference type="Pfam" id="PF00892"/>
    </source>
</evidence>
<feature type="transmembrane region" description="Helical" evidence="7">
    <location>
        <begin position="156"/>
        <end position="172"/>
    </location>
</feature>
<dbReference type="InterPro" id="IPR037185">
    <property type="entry name" value="EmrE-like"/>
</dbReference>
<evidence type="ECO:0000313" key="9">
    <source>
        <dbReference type="EMBL" id="SEV87236.1"/>
    </source>
</evidence>
<keyword evidence="10" id="KW-1185">Reference proteome</keyword>
<dbReference type="EMBL" id="FOJI01000001">
    <property type="protein sequence ID" value="SEV87236.1"/>
    <property type="molecule type" value="Genomic_DNA"/>
</dbReference>
<feature type="transmembrane region" description="Helical" evidence="7">
    <location>
        <begin position="73"/>
        <end position="91"/>
    </location>
</feature>
<keyword evidence="3" id="KW-1003">Cell membrane</keyword>
<protein>
    <submittedName>
        <fullName evidence="9">Permease of the drug/metabolite transporter (DMT) superfamily</fullName>
    </submittedName>
</protein>
<keyword evidence="5 7" id="KW-1133">Transmembrane helix</keyword>
<evidence type="ECO:0000256" key="3">
    <source>
        <dbReference type="ARBA" id="ARBA00022475"/>
    </source>
</evidence>
<organism evidence="9 10">
    <name type="scientific">[Clostridium] fimetarium</name>
    <dbReference type="NCBI Taxonomy" id="99656"/>
    <lineage>
        <taxon>Bacteria</taxon>
        <taxon>Bacillati</taxon>
        <taxon>Bacillota</taxon>
        <taxon>Clostridia</taxon>
        <taxon>Lachnospirales</taxon>
        <taxon>Lachnospiraceae</taxon>
    </lineage>
</organism>
<name>A0A1I0MHG0_9FIRM</name>
<dbReference type="Proteomes" id="UP000199701">
    <property type="component" value="Unassembled WGS sequence"/>
</dbReference>
<feature type="transmembrane region" description="Helical" evidence="7">
    <location>
        <begin position="244"/>
        <end position="264"/>
    </location>
</feature>
<gene>
    <name evidence="9" type="ORF">SAMN05421659_101490</name>
</gene>
<evidence type="ECO:0000313" key="10">
    <source>
        <dbReference type="Proteomes" id="UP000199701"/>
    </source>
</evidence>